<keyword evidence="2" id="KW-0813">Transport</keyword>
<dbReference type="InterPro" id="IPR036640">
    <property type="entry name" value="ABC1_TM_sf"/>
</dbReference>
<dbReference type="FunFam" id="3.40.50.300:FF:000221">
    <property type="entry name" value="Multidrug ABC transporter ATP-binding protein"/>
    <property type="match status" value="1"/>
</dbReference>
<evidence type="ECO:0000256" key="5">
    <source>
        <dbReference type="ARBA" id="ARBA00022741"/>
    </source>
</evidence>
<dbReference type="Gene3D" id="1.20.1560.10">
    <property type="entry name" value="ABC transporter type 1, transmembrane domain"/>
    <property type="match status" value="1"/>
</dbReference>
<protein>
    <submittedName>
        <fullName evidence="12">ABC transporter ATP-binding protein</fullName>
    </submittedName>
</protein>
<dbReference type="Proteomes" id="UP000182945">
    <property type="component" value="Chromosome"/>
</dbReference>
<evidence type="ECO:0000256" key="3">
    <source>
        <dbReference type="ARBA" id="ARBA00022475"/>
    </source>
</evidence>
<dbReference type="Gene3D" id="3.40.50.300">
    <property type="entry name" value="P-loop containing nucleotide triphosphate hydrolases"/>
    <property type="match status" value="1"/>
</dbReference>
<feature type="transmembrane region" description="Helical" evidence="9">
    <location>
        <begin position="278"/>
        <end position="296"/>
    </location>
</feature>
<name>A0AAC9IYN1_VIRHA</name>
<feature type="domain" description="ABC transmembrane type-1" evidence="11">
    <location>
        <begin position="16"/>
        <end position="298"/>
    </location>
</feature>
<keyword evidence="6 12" id="KW-0067">ATP-binding</keyword>
<dbReference type="Pfam" id="PF00005">
    <property type="entry name" value="ABC_tran"/>
    <property type="match status" value="1"/>
</dbReference>
<dbReference type="GO" id="GO:0005524">
    <property type="term" value="F:ATP binding"/>
    <property type="evidence" value="ECO:0007669"/>
    <property type="project" value="UniProtKB-KW"/>
</dbReference>
<dbReference type="PROSITE" id="PS50929">
    <property type="entry name" value="ABC_TM1F"/>
    <property type="match status" value="1"/>
</dbReference>
<evidence type="ECO:0000313" key="13">
    <source>
        <dbReference type="Proteomes" id="UP000182945"/>
    </source>
</evidence>
<feature type="transmembrane region" description="Helical" evidence="9">
    <location>
        <begin position="12"/>
        <end position="32"/>
    </location>
</feature>
<dbReference type="CDD" id="cd18548">
    <property type="entry name" value="ABC_6TM_Tm287_like"/>
    <property type="match status" value="1"/>
</dbReference>
<evidence type="ECO:0000259" key="10">
    <source>
        <dbReference type="PROSITE" id="PS50893"/>
    </source>
</evidence>
<dbReference type="GO" id="GO:0005886">
    <property type="term" value="C:plasma membrane"/>
    <property type="evidence" value="ECO:0007669"/>
    <property type="project" value="UniProtKB-SubCell"/>
</dbReference>
<dbReference type="RefSeq" id="WP_060680009.1">
    <property type="nucleotide sequence ID" value="NZ_CP017962.1"/>
</dbReference>
<dbReference type="InterPro" id="IPR039421">
    <property type="entry name" value="Type_1_exporter"/>
</dbReference>
<dbReference type="AlphaFoldDB" id="A0AAC9IYN1"/>
<feature type="transmembrane region" description="Helical" evidence="9">
    <location>
        <begin position="240"/>
        <end position="258"/>
    </location>
</feature>
<dbReference type="GO" id="GO:0015421">
    <property type="term" value="F:ABC-type oligopeptide transporter activity"/>
    <property type="evidence" value="ECO:0007669"/>
    <property type="project" value="TreeGrafter"/>
</dbReference>
<dbReference type="PROSITE" id="PS00211">
    <property type="entry name" value="ABC_TRANSPORTER_1"/>
    <property type="match status" value="1"/>
</dbReference>
<dbReference type="InterPro" id="IPR017871">
    <property type="entry name" value="ABC_transporter-like_CS"/>
</dbReference>
<keyword evidence="3" id="KW-1003">Cell membrane</keyword>
<dbReference type="InterPro" id="IPR011527">
    <property type="entry name" value="ABC1_TM_dom"/>
</dbReference>
<feature type="transmembrane region" description="Helical" evidence="9">
    <location>
        <begin position="157"/>
        <end position="177"/>
    </location>
</feature>
<dbReference type="EMBL" id="CP017962">
    <property type="protein sequence ID" value="APC47538.1"/>
    <property type="molecule type" value="Genomic_DNA"/>
</dbReference>
<dbReference type="PANTHER" id="PTHR43394">
    <property type="entry name" value="ATP-DEPENDENT PERMEASE MDL1, MITOCHONDRIAL"/>
    <property type="match status" value="1"/>
</dbReference>
<dbReference type="PROSITE" id="PS50893">
    <property type="entry name" value="ABC_TRANSPORTER_2"/>
    <property type="match status" value="1"/>
</dbReference>
<dbReference type="Pfam" id="PF00664">
    <property type="entry name" value="ABC_membrane"/>
    <property type="match status" value="1"/>
</dbReference>
<evidence type="ECO:0000256" key="1">
    <source>
        <dbReference type="ARBA" id="ARBA00004651"/>
    </source>
</evidence>
<gene>
    <name evidence="12" type="ORF">BME96_04845</name>
</gene>
<evidence type="ECO:0000256" key="2">
    <source>
        <dbReference type="ARBA" id="ARBA00022448"/>
    </source>
</evidence>
<evidence type="ECO:0000313" key="12">
    <source>
        <dbReference type="EMBL" id="APC47538.1"/>
    </source>
</evidence>
<accession>A0AAC9IYN1</accession>
<dbReference type="InterPro" id="IPR027417">
    <property type="entry name" value="P-loop_NTPase"/>
</dbReference>
<dbReference type="InterPro" id="IPR003439">
    <property type="entry name" value="ABC_transporter-like_ATP-bd"/>
</dbReference>
<organism evidence="12 13">
    <name type="scientific">Virgibacillus halodenitrificans</name>
    <name type="common">Bacillus halodenitrificans</name>
    <dbReference type="NCBI Taxonomy" id="1482"/>
    <lineage>
        <taxon>Bacteria</taxon>
        <taxon>Bacillati</taxon>
        <taxon>Bacillota</taxon>
        <taxon>Bacilli</taxon>
        <taxon>Bacillales</taxon>
        <taxon>Bacillaceae</taxon>
        <taxon>Virgibacillus</taxon>
    </lineage>
</organism>
<dbReference type="GeneID" id="71513713"/>
<keyword evidence="5" id="KW-0547">Nucleotide-binding</keyword>
<dbReference type="GO" id="GO:0016887">
    <property type="term" value="F:ATP hydrolysis activity"/>
    <property type="evidence" value="ECO:0007669"/>
    <property type="project" value="InterPro"/>
</dbReference>
<dbReference type="InterPro" id="IPR003593">
    <property type="entry name" value="AAA+_ATPase"/>
</dbReference>
<reference evidence="12 13" key="1">
    <citation type="submission" date="2016-11" db="EMBL/GenBank/DDBJ databases">
        <title>Complete genome sequencing of Virgibacillus halodenitrificans PDB-F2.</title>
        <authorList>
            <person name="Sun Z."/>
            <person name="Zhou Y."/>
            <person name="Li H."/>
        </authorList>
    </citation>
    <scope>NUCLEOTIDE SEQUENCE [LARGE SCALE GENOMIC DNA]</scope>
    <source>
        <strain evidence="12 13">PDB-F2</strain>
    </source>
</reference>
<feature type="transmembrane region" description="Helical" evidence="9">
    <location>
        <begin position="52"/>
        <end position="76"/>
    </location>
</feature>
<evidence type="ECO:0000256" key="7">
    <source>
        <dbReference type="ARBA" id="ARBA00022989"/>
    </source>
</evidence>
<dbReference type="KEGG" id="vhl:BME96_04845"/>
<keyword evidence="7 9" id="KW-1133">Transmembrane helix</keyword>
<dbReference type="SUPFAM" id="SSF52540">
    <property type="entry name" value="P-loop containing nucleoside triphosphate hydrolases"/>
    <property type="match status" value="1"/>
</dbReference>
<proteinExistence type="predicted"/>
<evidence type="ECO:0000256" key="6">
    <source>
        <dbReference type="ARBA" id="ARBA00022840"/>
    </source>
</evidence>
<dbReference type="SUPFAM" id="SSF90123">
    <property type="entry name" value="ABC transporter transmembrane region"/>
    <property type="match status" value="1"/>
</dbReference>
<feature type="domain" description="ABC transporter" evidence="10">
    <location>
        <begin position="333"/>
        <end position="566"/>
    </location>
</feature>
<keyword evidence="4 9" id="KW-0812">Transmembrane</keyword>
<comment type="subcellular location">
    <subcellularLocation>
        <location evidence="1">Cell membrane</location>
        <topology evidence="1">Multi-pass membrane protein</topology>
    </subcellularLocation>
</comment>
<keyword evidence="8 9" id="KW-0472">Membrane</keyword>
<sequence length="576" mass="64255">MRTVLSYIKPYKFAAIFAFLLMLIELAVELLLPFFLGKMINDGVVTKDMSNIVMWGSIMIGLAFTAFIAGIINSFYASHAAWGFAHDIREKLFAKIQAFSFASLNKFPTSGLVTRFTNDVRQVQNTIFMGLRIMAKAPLIVIGGVIMAFVVDARLAFIFLITVPLLVGFILWVLKVASKMFDQVQTKVDQVNRVMQENLAGMRLIKAFFRRKHEESRFTTSNEELATETRRTFRFVEASMPVLLFVMNLSLIFIIWYGNAQAVAGQTSVGDVVTIVNYAMRVAMSISMFTFIIMAFSRMRASANRLEAVLAEENASETDKSADKKTVVADGRITFNEVSFTYPTAKDMVLKNISFRVNAGEKLAIIGATGAGKTSLFQLIPRLFDATKGEVQIDDQPVDSYTLDNLRGSIGFVPQSPLLFTGSITENIAWGKQDATKDEIIQAAKDAQIHDTIMDLPKQYDTKIGQKGVNLSGGQKQRISIARALIRQPKILMLDDSTSALDLATESRLLEAVDDYECTILIITQKISTATRADRILLMDEGNVLALGTHQELLKHSELYRRIVESQFGKEYAYAE</sequence>
<evidence type="ECO:0000256" key="8">
    <source>
        <dbReference type="ARBA" id="ARBA00023136"/>
    </source>
</evidence>
<evidence type="ECO:0000256" key="4">
    <source>
        <dbReference type="ARBA" id="ARBA00022692"/>
    </source>
</evidence>
<evidence type="ECO:0000256" key="9">
    <source>
        <dbReference type="SAM" id="Phobius"/>
    </source>
</evidence>
<evidence type="ECO:0000259" key="11">
    <source>
        <dbReference type="PROSITE" id="PS50929"/>
    </source>
</evidence>
<feature type="transmembrane region" description="Helical" evidence="9">
    <location>
        <begin position="133"/>
        <end position="151"/>
    </location>
</feature>
<dbReference type="PANTHER" id="PTHR43394:SF1">
    <property type="entry name" value="ATP-BINDING CASSETTE SUB-FAMILY B MEMBER 10, MITOCHONDRIAL"/>
    <property type="match status" value="1"/>
</dbReference>
<dbReference type="SMART" id="SM00382">
    <property type="entry name" value="AAA"/>
    <property type="match status" value="1"/>
</dbReference>